<feature type="region of interest" description="Disordered" evidence="1">
    <location>
        <begin position="266"/>
        <end position="315"/>
    </location>
</feature>
<feature type="region of interest" description="Disordered" evidence="1">
    <location>
        <begin position="368"/>
        <end position="424"/>
    </location>
</feature>
<evidence type="ECO:0000256" key="2">
    <source>
        <dbReference type="SAM" id="Phobius"/>
    </source>
</evidence>
<feature type="compositionally biased region" description="Low complexity" evidence="1">
    <location>
        <begin position="636"/>
        <end position="646"/>
    </location>
</feature>
<feature type="transmembrane region" description="Helical" evidence="2">
    <location>
        <begin position="322"/>
        <end position="342"/>
    </location>
</feature>
<protein>
    <submittedName>
        <fullName evidence="3">Mucin-5AC-like isoform X3</fullName>
    </submittedName>
</protein>
<accession>A0AAD8FFC2</accession>
<feature type="region of interest" description="Disordered" evidence="1">
    <location>
        <begin position="867"/>
        <end position="886"/>
    </location>
</feature>
<keyword evidence="2" id="KW-0472">Membrane</keyword>
<comment type="caution">
    <text evidence="3">The sequence shown here is derived from an EMBL/GenBank/DDBJ whole genome shotgun (WGS) entry which is preliminary data.</text>
</comment>
<dbReference type="Proteomes" id="UP001233172">
    <property type="component" value="Unassembled WGS sequence"/>
</dbReference>
<evidence type="ECO:0000313" key="3">
    <source>
        <dbReference type="EMBL" id="KAK0061341.1"/>
    </source>
</evidence>
<keyword evidence="2" id="KW-0812">Transmembrane</keyword>
<feature type="compositionally biased region" description="Basic and acidic residues" evidence="1">
    <location>
        <begin position="875"/>
        <end position="886"/>
    </location>
</feature>
<feature type="compositionally biased region" description="Polar residues" evidence="1">
    <location>
        <begin position="795"/>
        <end position="822"/>
    </location>
</feature>
<gene>
    <name evidence="3" type="ORF">Bpfe_009147</name>
</gene>
<name>A0AAD8FFC2_BIOPF</name>
<feature type="region of interest" description="Disordered" evidence="1">
    <location>
        <begin position="793"/>
        <end position="862"/>
    </location>
</feature>
<feature type="region of interest" description="Disordered" evidence="1">
    <location>
        <begin position="625"/>
        <end position="647"/>
    </location>
</feature>
<evidence type="ECO:0000256" key="1">
    <source>
        <dbReference type="SAM" id="MobiDB-lite"/>
    </source>
</evidence>
<feature type="compositionally biased region" description="Low complexity" evidence="1">
    <location>
        <begin position="119"/>
        <end position="155"/>
    </location>
</feature>
<feature type="compositionally biased region" description="Low complexity" evidence="1">
    <location>
        <begin position="408"/>
        <end position="417"/>
    </location>
</feature>
<feature type="region of interest" description="Disordered" evidence="1">
    <location>
        <begin position="106"/>
        <end position="172"/>
    </location>
</feature>
<organism evidence="3 4">
    <name type="scientific">Biomphalaria pfeifferi</name>
    <name type="common">Bloodfluke planorb</name>
    <name type="synonym">Freshwater snail</name>
    <dbReference type="NCBI Taxonomy" id="112525"/>
    <lineage>
        <taxon>Eukaryota</taxon>
        <taxon>Metazoa</taxon>
        <taxon>Spiralia</taxon>
        <taxon>Lophotrochozoa</taxon>
        <taxon>Mollusca</taxon>
        <taxon>Gastropoda</taxon>
        <taxon>Heterobranchia</taxon>
        <taxon>Euthyneura</taxon>
        <taxon>Panpulmonata</taxon>
        <taxon>Hygrophila</taxon>
        <taxon>Lymnaeoidea</taxon>
        <taxon>Planorbidae</taxon>
        <taxon>Biomphalaria</taxon>
    </lineage>
</organism>
<evidence type="ECO:0000313" key="4">
    <source>
        <dbReference type="Proteomes" id="UP001233172"/>
    </source>
</evidence>
<keyword evidence="2" id="KW-1133">Transmembrane helix</keyword>
<reference evidence="3" key="2">
    <citation type="submission" date="2023-04" db="EMBL/GenBank/DDBJ databases">
        <authorList>
            <person name="Bu L."/>
            <person name="Lu L."/>
            <person name="Laidemitt M.R."/>
            <person name="Zhang S.M."/>
            <person name="Mutuku M."/>
            <person name="Mkoji G."/>
            <person name="Steinauer M."/>
            <person name="Loker E.S."/>
        </authorList>
    </citation>
    <scope>NUCLEOTIDE SEQUENCE</scope>
    <source>
        <strain evidence="3">KasaAsao</strain>
        <tissue evidence="3">Whole Snail</tissue>
    </source>
</reference>
<dbReference type="AlphaFoldDB" id="A0AAD8FFC2"/>
<feature type="compositionally biased region" description="Polar residues" evidence="1">
    <location>
        <begin position="386"/>
        <end position="407"/>
    </location>
</feature>
<keyword evidence="4" id="KW-1185">Reference proteome</keyword>
<feature type="region of interest" description="Disordered" evidence="1">
    <location>
        <begin position="769"/>
        <end position="788"/>
    </location>
</feature>
<proteinExistence type="predicted"/>
<feature type="compositionally biased region" description="Basic and acidic residues" evidence="1">
    <location>
        <begin position="106"/>
        <end position="118"/>
    </location>
</feature>
<sequence>MVEEEKHFNPITLDSHYHHNHFYHSLQHKHNDVYQQHEQGRSITSIFSQSLFTVSPSASPCQSVVLAETPEWRFLPSLSRKTLALFLISIILISTCCDARSVLDHQGQHKSNRVERSLPSKTSPSTTSHSTNVFDFTSVSSSGNSSSNSASTSSSDIPVVSHPPPTDSSEKSQLISNLITTLEQLHVLDGSKHSCYRVSKIVRRNSELSNAPSGNLVGFFDVDIIIEKVALSEGNVSKESSPQNRSARTQSVCLIDPMIELLSDTTRSGPVGVSNSGGGSSGIGSLNQNVASATGDKAASVDPRNTYNDDDDTRNGLSRTQIVVISTCSAIIGMFFLVAAFLRVRNYIKRAKMEQALANRPKFRSCSVALRNPTQSMEQLRRDSSASKTSHQNSITTKGSNGSQTNGSSRDNSSASSPRHEPDTAPLLIITRPADLSTSAGSNSSLQYIDEVSQAAKKKVQFYRGHEAIVAPPVSIVKNGGTEECYVVSLRQTQLGHVPISLIERSDSLKGRNHIGIERGSSLKSRPNPRSNMERRTSLKIIMSAPPDNGKDVVKPVKLNGQILRGKEGANYPKVNDEAQIYQLMRNPDILKAERCKAFFIHPRRNGSWERSLGRTKGYQVVSTEEDAKEYDRQISADSDSTSTSIKPDTVNAEVTEIALTNGISSERAPENSESKIPINRQCEPQGLLSDSSVAQALTSGSVSGHRRENIDLNLVSPLTESSYFGLSQSDVSLSSATNQGNEYFGQSEYHPDDEMVVKPSRDVSVDSSCEEKLKPSFPEDNQGLHGGEFINMAFTPTTPQDPSTNTGYPDFPTTVNESSSLPDCAADAEARQSVPEKSASPNEDYPTNDDEDLKTHIPSPFSSIKQMKSLVKSQKPEDQVLLDKL</sequence>
<dbReference type="EMBL" id="JASAOG010000030">
    <property type="protein sequence ID" value="KAK0061341.1"/>
    <property type="molecule type" value="Genomic_DNA"/>
</dbReference>
<reference evidence="3" key="1">
    <citation type="journal article" date="2023" name="PLoS Negl. Trop. Dis.">
        <title>A genome sequence for Biomphalaria pfeifferi, the major vector snail for the human-infecting parasite Schistosoma mansoni.</title>
        <authorList>
            <person name="Bu L."/>
            <person name="Lu L."/>
            <person name="Laidemitt M.R."/>
            <person name="Zhang S.M."/>
            <person name="Mutuku M."/>
            <person name="Mkoji G."/>
            <person name="Steinauer M."/>
            <person name="Loker E.S."/>
        </authorList>
    </citation>
    <scope>NUCLEOTIDE SEQUENCE</scope>
    <source>
        <strain evidence="3">KasaAsao</strain>
    </source>
</reference>